<dbReference type="Gene3D" id="2.60.40.10">
    <property type="entry name" value="Immunoglobulins"/>
    <property type="match status" value="1"/>
</dbReference>
<feature type="signal peptide" evidence="2">
    <location>
        <begin position="1"/>
        <end position="16"/>
    </location>
</feature>
<dbReference type="InterPro" id="IPR013783">
    <property type="entry name" value="Ig-like_fold"/>
</dbReference>
<organism evidence="3 4">
    <name type="scientific">Sus scrofa</name>
    <name type="common">Pig</name>
    <dbReference type="NCBI Taxonomy" id="9823"/>
    <lineage>
        <taxon>Eukaryota</taxon>
        <taxon>Metazoa</taxon>
        <taxon>Chordata</taxon>
        <taxon>Craniata</taxon>
        <taxon>Vertebrata</taxon>
        <taxon>Euteleostomi</taxon>
        <taxon>Mammalia</taxon>
        <taxon>Eutheria</taxon>
        <taxon>Laurasiatheria</taxon>
        <taxon>Artiodactyla</taxon>
        <taxon>Suina</taxon>
        <taxon>Suidae</taxon>
        <taxon>Sus</taxon>
    </lineage>
</organism>
<evidence type="ECO:0000313" key="3">
    <source>
        <dbReference type="Ensembl" id="ENSSSCP00055030264.1"/>
    </source>
</evidence>
<feature type="compositionally biased region" description="Basic and acidic residues" evidence="1">
    <location>
        <begin position="148"/>
        <end position="157"/>
    </location>
</feature>
<evidence type="ECO:0000256" key="1">
    <source>
        <dbReference type="SAM" id="MobiDB-lite"/>
    </source>
</evidence>
<keyword evidence="2" id="KW-0732">Signal</keyword>
<dbReference type="Ensembl" id="ENSSSCT00055038087.1">
    <property type="protein sequence ID" value="ENSSSCP00055030264.1"/>
    <property type="gene ID" value="ENSSSCG00055019222.1"/>
</dbReference>
<protein>
    <submittedName>
        <fullName evidence="3">Fc mu receptor</fullName>
    </submittedName>
</protein>
<dbReference type="Proteomes" id="UP000694724">
    <property type="component" value="Unplaced"/>
</dbReference>
<proteinExistence type="predicted"/>
<evidence type="ECO:0000313" key="4">
    <source>
        <dbReference type="Proteomes" id="UP000694724"/>
    </source>
</evidence>
<reference evidence="3" key="1">
    <citation type="submission" date="2025-08" db="UniProtKB">
        <authorList>
            <consortium name="Ensembl"/>
        </authorList>
    </citation>
    <scope>IDENTIFICATION</scope>
</reference>
<dbReference type="AlphaFoldDB" id="A0A8D1R389"/>
<feature type="region of interest" description="Disordered" evidence="1">
    <location>
        <begin position="131"/>
        <end position="212"/>
    </location>
</feature>
<accession>A0A8D1R389</accession>
<evidence type="ECO:0000256" key="2">
    <source>
        <dbReference type="SAM" id="SignalP"/>
    </source>
</evidence>
<name>A0A8D1R389_PIG</name>
<gene>
    <name evidence="3" type="primary">FCMR</name>
</gene>
<feature type="chain" id="PRO_5034739156" evidence="2">
    <location>
        <begin position="17"/>
        <end position="212"/>
    </location>
</feature>
<sequence>MDLWLWSLYFLPVSGALRVLPEIKLEGVLGGSIVIECPLPETPVRLYLCRTMALSGTCTTVVSNKNFVLEEFKHRVTLELCPDRKLFLVEITGHSGKKIRCRSLQHGLIGFSKCICLLLGSRRLHMPALSNSYPKSLQPTPRSGVQDARARIPRTDPCRPGFHPAGTSGAAGEKGLSKEESSLQAGPPTGSEDARPGSLPAATHIAESAHPK</sequence>
<feature type="compositionally biased region" description="Polar residues" evidence="1">
    <location>
        <begin position="131"/>
        <end position="143"/>
    </location>
</feature>